<keyword evidence="3" id="KW-1185">Reference proteome</keyword>
<organism evidence="2 3">
    <name type="scientific">Eeniella nana</name>
    <name type="common">Yeast</name>
    <name type="synonym">Brettanomyces nanus</name>
    <dbReference type="NCBI Taxonomy" id="13502"/>
    <lineage>
        <taxon>Eukaryota</taxon>
        <taxon>Fungi</taxon>
        <taxon>Dikarya</taxon>
        <taxon>Ascomycota</taxon>
        <taxon>Saccharomycotina</taxon>
        <taxon>Pichiomycetes</taxon>
        <taxon>Pichiales</taxon>
        <taxon>Pichiaceae</taxon>
        <taxon>Brettanomyces</taxon>
    </lineage>
</organism>
<dbReference type="Proteomes" id="UP000662931">
    <property type="component" value="Chromosome 1"/>
</dbReference>
<sequence length="466" mass="51534">MPSARFYYIDGKISTCRRCKRKRTLDEPPEHLQFKTCYRCRMIERDQKKVNQARRRGSSSRLDSPSLSHSHHAHRDIASSYYTRGGPTATSHAPAVFNPIGAANSVGDVGVVNRNTSSSLLTNGLNVPDVSTMNSDNLININLANSFARGNSAYVSKGNGAGIVTLDGASISAAAAAAAAVPSTFNALNVIPLGNAGDGSVAHGRVSSLTPSIFNEGLYSFNIRSIDSKSNPLSLPQEQQTLIQLSFLTKLHYDQRYTNSLQYSALGLRADQCVNCSRNIATPNGGRQLCDGCLSRPSIVHIFNYYLTVLKLNKRQDLYKVIFVTRISVDNLLKSSLSADRSRSNIINKLYDRFIDPINNVTGAEFIFMKDDIDHETNGNSEKSSNHARIFPVIKRFLKCAKDHSSLTTVKEENIDPEALKLEGFKENIYVQSSKLTHRGCNSLIFLDYDMRNGDLMICFSHQVHQ</sequence>
<gene>
    <name evidence="2" type="ORF">FOA43_000399</name>
</gene>
<feature type="region of interest" description="Disordered" evidence="1">
    <location>
        <begin position="48"/>
        <end position="74"/>
    </location>
</feature>
<dbReference type="KEGG" id="bnn:FOA43_000399"/>
<dbReference type="OrthoDB" id="3991448at2759"/>
<accession>A0A875S0Y1</accession>
<evidence type="ECO:0000256" key="1">
    <source>
        <dbReference type="SAM" id="MobiDB-lite"/>
    </source>
</evidence>
<name>A0A875S0Y1_EENNA</name>
<proteinExistence type="predicted"/>
<reference evidence="2" key="1">
    <citation type="submission" date="2020-10" db="EMBL/GenBank/DDBJ databases">
        <authorList>
            <person name="Roach M.J.R."/>
        </authorList>
    </citation>
    <scope>NUCLEOTIDE SEQUENCE</scope>
    <source>
        <strain evidence="2">CBS 1945</strain>
    </source>
</reference>
<dbReference type="EMBL" id="CP064812">
    <property type="protein sequence ID" value="QPG73094.1"/>
    <property type="molecule type" value="Genomic_DNA"/>
</dbReference>
<evidence type="ECO:0000313" key="3">
    <source>
        <dbReference type="Proteomes" id="UP000662931"/>
    </source>
</evidence>
<dbReference type="GeneID" id="62193800"/>
<feature type="compositionally biased region" description="Low complexity" evidence="1">
    <location>
        <begin position="59"/>
        <end position="68"/>
    </location>
</feature>
<evidence type="ECO:0000313" key="2">
    <source>
        <dbReference type="EMBL" id="QPG73094.1"/>
    </source>
</evidence>
<protein>
    <submittedName>
        <fullName evidence="2">Uncharacterized protein</fullName>
    </submittedName>
</protein>
<dbReference type="RefSeq" id="XP_038776659.1">
    <property type="nucleotide sequence ID" value="XM_038920731.1"/>
</dbReference>
<dbReference type="AlphaFoldDB" id="A0A875S0Y1"/>